<protein>
    <submittedName>
        <fullName evidence="1">Uncharacterized protein</fullName>
    </submittedName>
</protein>
<sequence length="235" mass="26702">MDIYNGNRKREENGNMGLFACNACRYFFEADALPDTCPNCHLDSVLGSTDSGRRVSFPAVRAATEAEVKAYEEVGKAAQEERDFLEWLDSLSSYDLSNDEYHVALMLLHSFRTTPDLYTKHFTNDLLPAKKGGIEGWNAQAMARILYIDVKKSFTSKINQERQNAGTNDIVKVAAQTPPDSAANVLRRFRQNEITKIFRDPQNLGDIRRVDLEKVVLEPSDGYLRFLTEWYNSMA</sequence>
<gene>
    <name evidence="1" type="ORF">I5Q82_03120</name>
</gene>
<reference evidence="1 2" key="1">
    <citation type="submission" date="2020-11" db="EMBL/GenBank/DDBJ databases">
        <title>Closed and high quality bacterial genomes of the OMM12 community.</title>
        <authorList>
            <person name="Marbouty M."/>
            <person name="Lamy-Besnier Q."/>
            <person name="Debarbieux L."/>
            <person name="Koszul R."/>
        </authorList>
    </citation>
    <scope>NUCLEOTIDE SEQUENCE [LARGE SCALE GENOMIC DNA]</scope>
    <source>
        <strain evidence="1 2">KB18</strain>
    </source>
</reference>
<dbReference type="RefSeq" id="WP_157130685.1">
    <property type="nucleotide sequence ID" value="NZ_CP021422.1"/>
</dbReference>
<organism evidence="1 2">
    <name type="scientific">Acutalibacter muris</name>
    <dbReference type="NCBI Taxonomy" id="1796620"/>
    <lineage>
        <taxon>Bacteria</taxon>
        <taxon>Bacillati</taxon>
        <taxon>Bacillota</taxon>
        <taxon>Clostridia</taxon>
        <taxon>Eubacteriales</taxon>
        <taxon>Acutalibacteraceae</taxon>
        <taxon>Acutalibacter</taxon>
    </lineage>
</organism>
<dbReference type="AlphaFoldDB" id="A0AA92QX92"/>
<name>A0AA92QX92_9FIRM</name>
<dbReference type="Proteomes" id="UP000596035">
    <property type="component" value="Chromosome"/>
</dbReference>
<proteinExistence type="predicted"/>
<evidence type="ECO:0000313" key="2">
    <source>
        <dbReference type="Proteomes" id="UP000596035"/>
    </source>
</evidence>
<evidence type="ECO:0000313" key="1">
    <source>
        <dbReference type="EMBL" id="QQR30708.1"/>
    </source>
</evidence>
<dbReference type="EMBL" id="CP065321">
    <property type="protein sequence ID" value="QQR30708.1"/>
    <property type="molecule type" value="Genomic_DNA"/>
</dbReference>
<dbReference type="SUPFAM" id="SSF57802">
    <property type="entry name" value="Rubredoxin-like"/>
    <property type="match status" value="1"/>
</dbReference>
<accession>A0AA92QX92</accession>